<keyword evidence="6 8" id="KW-0697">Rotamase</keyword>
<sequence length="171" mass="18755">MNSKQYTSAPEVLPESERINKKARFETSQGNFTIALFGEKTPKTVSNFIFLAKEGFYDGLTFHRVIDEFMIQGGDPKGDGTGGPGYQFEDEFDSSLTFSKVGLLAMANSGANTNGSQFFITVAPTEHLNGKHTIFGEIIEGYDIVEKISKVTTGEGDKPQEPVVINKIETE</sequence>
<dbReference type="InterPro" id="IPR029000">
    <property type="entry name" value="Cyclophilin-like_dom_sf"/>
</dbReference>
<dbReference type="SUPFAM" id="SSF50891">
    <property type="entry name" value="Cyclophilin-like"/>
    <property type="match status" value="1"/>
</dbReference>
<evidence type="ECO:0000313" key="10">
    <source>
        <dbReference type="EMBL" id="OGY23798.1"/>
    </source>
</evidence>
<evidence type="ECO:0000313" key="11">
    <source>
        <dbReference type="Proteomes" id="UP000177103"/>
    </source>
</evidence>
<keyword evidence="4" id="KW-0853">WD repeat</keyword>
<evidence type="ECO:0000259" key="9">
    <source>
        <dbReference type="PROSITE" id="PS50072"/>
    </source>
</evidence>
<dbReference type="EC" id="5.2.1.8" evidence="8"/>
<dbReference type="PRINTS" id="PR00153">
    <property type="entry name" value="CSAPPISMRASE"/>
</dbReference>
<dbReference type="PANTHER" id="PTHR45625">
    <property type="entry name" value="PEPTIDYL-PROLYL CIS-TRANS ISOMERASE-RELATED"/>
    <property type="match status" value="1"/>
</dbReference>
<gene>
    <name evidence="10" type="ORF">A2Y57_04740</name>
</gene>
<dbReference type="InterPro" id="IPR044666">
    <property type="entry name" value="Cyclophilin_A-like"/>
</dbReference>
<dbReference type="CDD" id="cd00317">
    <property type="entry name" value="cyclophilin"/>
    <property type="match status" value="1"/>
</dbReference>
<reference evidence="10 11" key="1">
    <citation type="journal article" date="2016" name="Nat. Commun.">
        <title>Thousands of microbial genomes shed light on interconnected biogeochemical processes in an aquifer system.</title>
        <authorList>
            <person name="Anantharaman K."/>
            <person name="Brown C.T."/>
            <person name="Hug L.A."/>
            <person name="Sharon I."/>
            <person name="Castelle C.J."/>
            <person name="Probst A.J."/>
            <person name="Thomas B.C."/>
            <person name="Singh A."/>
            <person name="Wilkins M.J."/>
            <person name="Karaoz U."/>
            <person name="Brodie E.L."/>
            <person name="Williams K.H."/>
            <person name="Hubbard S.S."/>
            <person name="Banfield J.F."/>
        </authorList>
    </citation>
    <scope>NUCLEOTIDE SEQUENCE [LARGE SCALE GENOMIC DNA]</scope>
</reference>
<name>A0A1G1W810_9BACT</name>
<dbReference type="GO" id="GO:0006457">
    <property type="term" value="P:protein folding"/>
    <property type="evidence" value="ECO:0007669"/>
    <property type="project" value="InterPro"/>
</dbReference>
<dbReference type="EMBL" id="MHCQ01000039">
    <property type="protein sequence ID" value="OGY23798.1"/>
    <property type="molecule type" value="Genomic_DNA"/>
</dbReference>
<comment type="caution">
    <text evidence="10">The sequence shown here is derived from an EMBL/GenBank/DDBJ whole genome shotgun (WGS) entry which is preliminary data.</text>
</comment>
<dbReference type="InterPro" id="IPR002130">
    <property type="entry name" value="Cyclophilin-type_PPIase_dom"/>
</dbReference>
<evidence type="ECO:0000256" key="8">
    <source>
        <dbReference type="RuleBase" id="RU363019"/>
    </source>
</evidence>
<comment type="similarity">
    <text evidence="3 8">Belongs to the cyclophilin-type PPIase family.</text>
</comment>
<dbReference type="PIRSF" id="PIRSF001467">
    <property type="entry name" value="Peptidylpro_ismrse"/>
    <property type="match status" value="1"/>
</dbReference>
<protein>
    <recommendedName>
        <fullName evidence="8">Peptidyl-prolyl cis-trans isomerase</fullName>
        <shortName evidence="8">PPIase</shortName>
        <ecNumber evidence="8">5.2.1.8</ecNumber>
    </recommendedName>
</protein>
<keyword evidence="7 8" id="KW-0413">Isomerase</keyword>
<evidence type="ECO:0000256" key="4">
    <source>
        <dbReference type="ARBA" id="ARBA00022574"/>
    </source>
</evidence>
<dbReference type="GO" id="GO:0003755">
    <property type="term" value="F:peptidyl-prolyl cis-trans isomerase activity"/>
    <property type="evidence" value="ECO:0007669"/>
    <property type="project" value="UniProtKB-UniRule"/>
</dbReference>
<dbReference type="Gene3D" id="2.40.100.10">
    <property type="entry name" value="Cyclophilin-like"/>
    <property type="match status" value="1"/>
</dbReference>
<dbReference type="PANTHER" id="PTHR45625:SF4">
    <property type="entry name" value="PEPTIDYLPROLYL ISOMERASE DOMAIN AND WD REPEAT-CONTAINING PROTEIN 1"/>
    <property type="match status" value="1"/>
</dbReference>
<dbReference type="FunFam" id="2.40.100.10:FF:000003">
    <property type="entry name" value="Peptidylprolyl isomerase domain and WD repeat-containing 1"/>
    <property type="match status" value="1"/>
</dbReference>
<evidence type="ECO:0000256" key="1">
    <source>
        <dbReference type="ARBA" id="ARBA00000971"/>
    </source>
</evidence>
<dbReference type="InterPro" id="IPR024936">
    <property type="entry name" value="Cyclophilin-type_PPIase"/>
</dbReference>
<evidence type="ECO:0000256" key="5">
    <source>
        <dbReference type="ARBA" id="ARBA00022737"/>
    </source>
</evidence>
<evidence type="ECO:0000256" key="2">
    <source>
        <dbReference type="ARBA" id="ARBA00002388"/>
    </source>
</evidence>
<dbReference type="PROSITE" id="PS50072">
    <property type="entry name" value="CSA_PPIASE_2"/>
    <property type="match status" value="1"/>
</dbReference>
<accession>A0A1G1W810</accession>
<dbReference type="InterPro" id="IPR020892">
    <property type="entry name" value="Cyclophilin-type_PPIase_CS"/>
</dbReference>
<dbReference type="AlphaFoldDB" id="A0A1G1W810"/>
<dbReference type="Pfam" id="PF00160">
    <property type="entry name" value="Pro_isomerase"/>
    <property type="match status" value="1"/>
</dbReference>
<organism evidence="10 11">
    <name type="scientific">Candidatus Woykebacteria bacterium RBG_13_40_7b</name>
    <dbReference type="NCBI Taxonomy" id="1802594"/>
    <lineage>
        <taxon>Bacteria</taxon>
        <taxon>Candidatus Woykeibacteriota</taxon>
    </lineage>
</organism>
<evidence type="ECO:0000256" key="6">
    <source>
        <dbReference type="ARBA" id="ARBA00023110"/>
    </source>
</evidence>
<feature type="domain" description="PPIase cyclophilin-type" evidence="9">
    <location>
        <begin position="26"/>
        <end position="170"/>
    </location>
</feature>
<evidence type="ECO:0000256" key="7">
    <source>
        <dbReference type="ARBA" id="ARBA00023235"/>
    </source>
</evidence>
<dbReference type="PROSITE" id="PS00170">
    <property type="entry name" value="CSA_PPIASE_1"/>
    <property type="match status" value="1"/>
</dbReference>
<dbReference type="Proteomes" id="UP000177103">
    <property type="component" value="Unassembled WGS sequence"/>
</dbReference>
<comment type="function">
    <text evidence="2 8">PPIases accelerate the folding of proteins. It catalyzes the cis-trans isomerization of proline imidic peptide bonds in oligopeptides.</text>
</comment>
<evidence type="ECO:0000256" key="3">
    <source>
        <dbReference type="ARBA" id="ARBA00007365"/>
    </source>
</evidence>
<proteinExistence type="inferred from homology"/>
<keyword evidence="5" id="KW-0677">Repeat</keyword>
<comment type="catalytic activity">
    <reaction evidence="1 8">
        <text>[protein]-peptidylproline (omega=180) = [protein]-peptidylproline (omega=0)</text>
        <dbReference type="Rhea" id="RHEA:16237"/>
        <dbReference type="Rhea" id="RHEA-COMP:10747"/>
        <dbReference type="Rhea" id="RHEA-COMP:10748"/>
        <dbReference type="ChEBI" id="CHEBI:83833"/>
        <dbReference type="ChEBI" id="CHEBI:83834"/>
        <dbReference type="EC" id="5.2.1.8"/>
    </reaction>
</comment>